<feature type="non-terminal residue" evidence="2">
    <location>
        <position position="1"/>
    </location>
</feature>
<name>A0ABQ5KDJ2_9EUKA</name>
<organism evidence="2 3">
    <name type="scientific">Aduncisulcus paluster</name>
    <dbReference type="NCBI Taxonomy" id="2918883"/>
    <lineage>
        <taxon>Eukaryota</taxon>
        <taxon>Metamonada</taxon>
        <taxon>Carpediemonas-like organisms</taxon>
        <taxon>Aduncisulcus</taxon>
    </lineage>
</organism>
<feature type="region of interest" description="Disordered" evidence="1">
    <location>
        <begin position="78"/>
        <end position="100"/>
    </location>
</feature>
<keyword evidence="3" id="KW-1185">Reference proteome</keyword>
<protein>
    <submittedName>
        <fullName evidence="2">Pyrimidine dimer DNA glycosylase like protein</fullName>
    </submittedName>
</protein>
<proteinExistence type="predicted"/>
<evidence type="ECO:0000313" key="2">
    <source>
        <dbReference type="EMBL" id="GKT29986.1"/>
    </source>
</evidence>
<evidence type="ECO:0000256" key="1">
    <source>
        <dbReference type="SAM" id="MobiDB-lite"/>
    </source>
</evidence>
<gene>
    <name evidence="2" type="ORF">ADUPG1_014285</name>
</gene>
<accession>A0ABQ5KDJ2</accession>
<reference evidence="2" key="1">
    <citation type="submission" date="2022-03" db="EMBL/GenBank/DDBJ databases">
        <title>Draft genome sequence of Aduncisulcus paluster, a free-living microaerophilic Fornicata.</title>
        <authorList>
            <person name="Yuyama I."/>
            <person name="Kume K."/>
            <person name="Tamura T."/>
            <person name="Inagaki Y."/>
            <person name="Hashimoto T."/>
        </authorList>
    </citation>
    <scope>NUCLEOTIDE SEQUENCE</scope>
    <source>
        <strain evidence="2">NY0171</strain>
    </source>
</reference>
<dbReference type="Proteomes" id="UP001057375">
    <property type="component" value="Unassembled WGS sequence"/>
</dbReference>
<sequence>GKQRIEARQIRDCVLRMNEIETNPSLILIFIKSQILDLLKKVAKMNQSVFEPFVFKFEYFTEHLKQIKVTFFGNIGESTERHSGRPSKRRGKGVTDHDTTEKKKMTQTFINSFSNLVISADLYCKIMEWKSGPKTSKCEFLLNEWRKLPFPIKKEFGISWCAHPIIHMFRAHLECLTIYFNASIDEWMSRTTKAGKPMKNTMEKYEVNESLLTIPPWLGEEAIHLSHRRRLLQKKPEFYFSKFGKTEEELPEVPSQDYIWYSPGDSQEAPYYYVIHSSKSRQSVELKGMLFKLKDIISL</sequence>
<comment type="caution">
    <text evidence="2">The sequence shown here is derived from an EMBL/GenBank/DDBJ whole genome shotgun (WGS) entry which is preliminary data.</text>
</comment>
<dbReference type="EMBL" id="BQXS01013920">
    <property type="protein sequence ID" value="GKT29986.1"/>
    <property type="molecule type" value="Genomic_DNA"/>
</dbReference>
<evidence type="ECO:0000313" key="3">
    <source>
        <dbReference type="Proteomes" id="UP001057375"/>
    </source>
</evidence>